<dbReference type="Gene3D" id="3.40.50.300">
    <property type="entry name" value="P-loop containing nucleotide triphosphate hydrolases"/>
    <property type="match status" value="1"/>
</dbReference>
<evidence type="ECO:0000259" key="7">
    <source>
        <dbReference type="Pfam" id="PF02562"/>
    </source>
</evidence>
<dbReference type="InterPro" id="IPR051451">
    <property type="entry name" value="PhoH2-like"/>
</dbReference>
<reference evidence="8 9" key="1">
    <citation type="submission" date="2020-07" db="EMBL/GenBank/DDBJ databases">
        <title>Thermogemmata thermophila gen. nov., sp. nov., a novel moderate thermophilic planctomycete from a Kamchatka hot spring.</title>
        <authorList>
            <person name="Elcheninov A.G."/>
            <person name="Podosokorskaya O.A."/>
            <person name="Kovaleva O.L."/>
            <person name="Novikov A."/>
            <person name="Bonch-Osmolovskaya E.A."/>
            <person name="Toshchakov S.V."/>
            <person name="Kublanov I.V."/>
        </authorList>
    </citation>
    <scope>NUCLEOTIDE SEQUENCE [LARGE SCALE GENOMIC DNA]</scope>
    <source>
        <strain evidence="8 9">2918</strain>
    </source>
</reference>
<comment type="subcellular location">
    <subcellularLocation>
        <location evidence="1">Cytoplasm</location>
    </subcellularLocation>
</comment>
<dbReference type="GO" id="GO:0005524">
    <property type="term" value="F:ATP binding"/>
    <property type="evidence" value="ECO:0007669"/>
    <property type="project" value="UniProtKB-KW"/>
</dbReference>
<evidence type="ECO:0000256" key="4">
    <source>
        <dbReference type="ARBA" id="ARBA00022741"/>
    </source>
</evidence>
<keyword evidence="5" id="KW-0067">ATP-binding</keyword>
<accession>A0A7V9AB43</accession>
<dbReference type="AlphaFoldDB" id="A0A7V9AB43"/>
<comment type="caution">
    <text evidence="8">The sequence shown here is derived from an EMBL/GenBank/DDBJ whole genome shotgun (WGS) entry which is preliminary data.</text>
</comment>
<evidence type="ECO:0000256" key="1">
    <source>
        <dbReference type="ARBA" id="ARBA00004496"/>
    </source>
</evidence>
<sequence length="319" mass="35149">MSENVVTHPITLDSREEAVLLFGPRDSYLRTIRDALGVKLVARGDLLQIEGPVEAVEKAERAVQQLRQLLRRRGRLQAEDVRTVLDVVRGSGEAAGHLTLMESGRGLRARTDGQGRYVQALRTHDVVLCVGPAGTGKTYLAVGWAVGLLRSGQVRKIVLVRPAVEAGERLGFLPGDLVAKVNPYLRPLFDALNEIMDAETVKRYMDNDIIEILPLAYMRGRTLNNAVIILDEGQNATPAQMKMFLTRLGINSKIVVTGDLTQTDLPRSIKSGLEDAVQRLRDVEGVAIVYLDESDIIRNPLVTRIVKAYEEPAAKGKRS</sequence>
<evidence type="ECO:0000256" key="5">
    <source>
        <dbReference type="ARBA" id="ARBA00022840"/>
    </source>
</evidence>
<keyword evidence="3" id="KW-0963">Cytoplasm</keyword>
<dbReference type="PANTHER" id="PTHR30473">
    <property type="entry name" value="PROTEIN PHOH"/>
    <property type="match status" value="1"/>
</dbReference>
<dbReference type="InterPro" id="IPR027417">
    <property type="entry name" value="P-loop_NTPase"/>
</dbReference>
<dbReference type="PANTHER" id="PTHR30473:SF1">
    <property type="entry name" value="PHOH-LIKE PROTEIN"/>
    <property type="match status" value="1"/>
</dbReference>
<evidence type="ECO:0000313" key="8">
    <source>
        <dbReference type="EMBL" id="MBA2225663.1"/>
    </source>
</evidence>
<protein>
    <recommendedName>
        <fullName evidence="6">PhoH-like protein</fullName>
    </recommendedName>
</protein>
<dbReference type="InterPro" id="IPR003714">
    <property type="entry name" value="PhoH"/>
</dbReference>
<organism evidence="8 9">
    <name type="scientific">Thermogemmata fonticola</name>
    <dbReference type="NCBI Taxonomy" id="2755323"/>
    <lineage>
        <taxon>Bacteria</taxon>
        <taxon>Pseudomonadati</taxon>
        <taxon>Planctomycetota</taxon>
        <taxon>Planctomycetia</taxon>
        <taxon>Gemmatales</taxon>
        <taxon>Gemmataceae</taxon>
        <taxon>Thermogemmata</taxon>
    </lineage>
</organism>
<dbReference type="FunFam" id="3.40.50.300:FF:000013">
    <property type="entry name" value="PhoH family ATPase"/>
    <property type="match status" value="1"/>
</dbReference>
<evidence type="ECO:0000313" key="9">
    <source>
        <dbReference type="Proteomes" id="UP000542342"/>
    </source>
</evidence>
<feature type="domain" description="PhoH-like protein" evidence="7">
    <location>
        <begin position="108"/>
        <end position="310"/>
    </location>
</feature>
<dbReference type="Pfam" id="PF02562">
    <property type="entry name" value="PhoH"/>
    <property type="match status" value="1"/>
</dbReference>
<evidence type="ECO:0000256" key="6">
    <source>
        <dbReference type="ARBA" id="ARBA00039970"/>
    </source>
</evidence>
<dbReference type="RefSeq" id="WP_194537064.1">
    <property type="nucleotide sequence ID" value="NZ_JACEFB010000002.1"/>
</dbReference>
<keyword evidence="9" id="KW-1185">Reference proteome</keyword>
<comment type="similarity">
    <text evidence="2">Belongs to the PhoH family.</text>
</comment>
<name>A0A7V9AB43_9BACT</name>
<proteinExistence type="inferred from homology"/>
<evidence type="ECO:0000256" key="3">
    <source>
        <dbReference type="ARBA" id="ARBA00022490"/>
    </source>
</evidence>
<evidence type="ECO:0000256" key="2">
    <source>
        <dbReference type="ARBA" id="ARBA00010393"/>
    </source>
</evidence>
<dbReference type="SUPFAM" id="SSF52540">
    <property type="entry name" value="P-loop containing nucleoside triphosphate hydrolases"/>
    <property type="match status" value="1"/>
</dbReference>
<dbReference type="Proteomes" id="UP000542342">
    <property type="component" value="Unassembled WGS sequence"/>
</dbReference>
<dbReference type="GO" id="GO:0005829">
    <property type="term" value="C:cytosol"/>
    <property type="evidence" value="ECO:0007669"/>
    <property type="project" value="TreeGrafter"/>
</dbReference>
<gene>
    <name evidence="8" type="ORF">H0921_05745</name>
</gene>
<dbReference type="EMBL" id="JACEFB010000002">
    <property type="protein sequence ID" value="MBA2225663.1"/>
    <property type="molecule type" value="Genomic_DNA"/>
</dbReference>
<keyword evidence="4" id="KW-0547">Nucleotide-binding</keyword>